<accession>A0A6J5N1H5</accession>
<organism evidence="1">
    <name type="scientific">uncultured Caudovirales phage</name>
    <dbReference type="NCBI Taxonomy" id="2100421"/>
    <lineage>
        <taxon>Viruses</taxon>
        <taxon>Duplodnaviria</taxon>
        <taxon>Heunggongvirae</taxon>
        <taxon>Uroviricota</taxon>
        <taxon>Caudoviricetes</taxon>
        <taxon>Peduoviridae</taxon>
        <taxon>Maltschvirus</taxon>
        <taxon>Maltschvirus maltsch</taxon>
    </lineage>
</organism>
<gene>
    <name evidence="1" type="ORF">UFOVP627_5</name>
</gene>
<reference evidence="1" key="1">
    <citation type="submission" date="2020-04" db="EMBL/GenBank/DDBJ databases">
        <authorList>
            <person name="Chiriac C."/>
            <person name="Salcher M."/>
            <person name="Ghai R."/>
            <person name="Kavagutti S V."/>
        </authorList>
    </citation>
    <scope>NUCLEOTIDE SEQUENCE</scope>
</reference>
<dbReference type="EMBL" id="LR796606">
    <property type="protein sequence ID" value="CAB4153465.1"/>
    <property type="molecule type" value="Genomic_DNA"/>
</dbReference>
<name>A0A6J5N1H5_9CAUD</name>
<proteinExistence type="predicted"/>
<sequence>MIVSDTKRNEVTRKNFDRLLTKLAKKTKCDSIEIAIRYELLKRMDRHAYDRFRRGINLTSENLAIIENYINEKND</sequence>
<evidence type="ECO:0000313" key="1">
    <source>
        <dbReference type="EMBL" id="CAB4153465.1"/>
    </source>
</evidence>
<protein>
    <submittedName>
        <fullName evidence="1">Uncharacterized protein</fullName>
    </submittedName>
</protein>